<sequence>MKLSTLPLVSLLAVSVSAGSLFQQLAGNQISPAGESSSIPGDNPLRYCDEDHSHDVLTIEKVDLVPNPPLPGQPLTIKAVGVLKDVVEKGAYVVVSVKYGLITLVKETLDLCDHVNEVDLECPIDRGRLILTKVVDIPKQIPPGKYTVRADAGLEDNTPLTCLTGTIIFSR</sequence>
<dbReference type="SMART" id="SM00737">
    <property type="entry name" value="ML"/>
    <property type="match status" value="1"/>
</dbReference>
<organism evidence="10 11">
    <name type="scientific">Tuber aestivum</name>
    <name type="common">summer truffle</name>
    <dbReference type="NCBI Taxonomy" id="59557"/>
    <lineage>
        <taxon>Eukaryota</taxon>
        <taxon>Fungi</taxon>
        <taxon>Dikarya</taxon>
        <taxon>Ascomycota</taxon>
        <taxon>Pezizomycotina</taxon>
        <taxon>Pezizomycetes</taxon>
        <taxon>Pezizales</taxon>
        <taxon>Tuberaceae</taxon>
        <taxon>Tuber</taxon>
    </lineage>
</organism>
<feature type="domain" description="MD-2-related lipid-recognition" evidence="9">
    <location>
        <begin position="45"/>
        <end position="167"/>
    </location>
</feature>
<dbReference type="Pfam" id="PF02221">
    <property type="entry name" value="E1_DerP2_DerF2"/>
    <property type="match status" value="1"/>
</dbReference>
<evidence type="ECO:0000313" key="11">
    <source>
        <dbReference type="Proteomes" id="UP001412239"/>
    </source>
</evidence>
<reference evidence="10" key="1">
    <citation type="submission" date="2015-10" db="EMBL/GenBank/DDBJ databases">
        <authorList>
            <person name="Regsiter A."/>
            <person name="william w."/>
        </authorList>
    </citation>
    <scope>NUCLEOTIDE SEQUENCE</scope>
    <source>
        <strain evidence="10">Montdore</strain>
    </source>
</reference>
<protein>
    <recommendedName>
        <fullName evidence="4">Phosphatidylglycerol/phosphatidylinositol transfer protein</fullName>
    </recommendedName>
</protein>
<dbReference type="PANTHER" id="PTHR11306">
    <property type="entry name" value="NIEMANN PICK TYPE C2 PROTEIN NPC2-RELATED"/>
    <property type="match status" value="1"/>
</dbReference>
<comment type="function">
    <text evidence="1">Catalyzes the intermembrane transfer of phosphatidylglycerol and phosphatidylinositol.</text>
</comment>
<name>A0A292PIS1_9PEZI</name>
<dbReference type="InterPro" id="IPR014756">
    <property type="entry name" value="Ig_E-set"/>
</dbReference>
<evidence type="ECO:0000256" key="2">
    <source>
        <dbReference type="ARBA" id="ARBA00006370"/>
    </source>
</evidence>
<keyword evidence="6 8" id="KW-0732">Signal</keyword>
<evidence type="ECO:0000256" key="7">
    <source>
        <dbReference type="ARBA" id="ARBA00023055"/>
    </source>
</evidence>
<dbReference type="GO" id="GO:0032366">
    <property type="term" value="P:intracellular sterol transport"/>
    <property type="evidence" value="ECO:0007669"/>
    <property type="project" value="InterPro"/>
</dbReference>
<proteinExistence type="inferred from homology"/>
<keyword evidence="7" id="KW-0445">Lipid transport</keyword>
<dbReference type="AlphaFoldDB" id="A0A292PIS1"/>
<dbReference type="CDD" id="cd00917">
    <property type="entry name" value="PG-PI_TP"/>
    <property type="match status" value="1"/>
</dbReference>
<dbReference type="InterPro" id="IPR003172">
    <property type="entry name" value="ML_dom"/>
</dbReference>
<evidence type="ECO:0000256" key="8">
    <source>
        <dbReference type="SAM" id="SignalP"/>
    </source>
</evidence>
<dbReference type="SUPFAM" id="SSF81296">
    <property type="entry name" value="E set domains"/>
    <property type="match status" value="1"/>
</dbReference>
<comment type="subunit">
    <text evidence="3">Monomer.</text>
</comment>
<evidence type="ECO:0000259" key="9">
    <source>
        <dbReference type="SMART" id="SM00737"/>
    </source>
</evidence>
<evidence type="ECO:0000256" key="6">
    <source>
        <dbReference type="ARBA" id="ARBA00022729"/>
    </source>
</evidence>
<dbReference type="Gene3D" id="2.60.40.770">
    <property type="match status" value="1"/>
</dbReference>
<feature type="signal peptide" evidence="8">
    <location>
        <begin position="1"/>
        <end position="18"/>
    </location>
</feature>
<accession>A0A292PIS1</accession>
<gene>
    <name evidence="10" type="ORF">GSTUAT00008657001</name>
</gene>
<dbReference type="PANTHER" id="PTHR11306:SF0">
    <property type="entry name" value="PHOSPHATIDYLGLYCEROL_PHOSPHATIDYLINOSITOL TRANSFER PROTEIN"/>
    <property type="match status" value="1"/>
</dbReference>
<keyword evidence="5" id="KW-0813">Transport</keyword>
<evidence type="ECO:0000313" key="10">
    <source>
        <dbReference type="EMBL" id="CUS07276.1"/>
    </source>
</evidence>
<evidence type="ECO:0000256" key="4">
    <source>
        <dbReference type="ARBA" id="ARBA00016056"/>
    </source>
</evidence>
<dbReference type="EMBL" id="LN891226">
    <property type="protein sequence ID" value="CUS07276.1"/>
    <property type="molecule type" value="Genomic_DNA"/>
</dbReference>
<dbReference type="Proteomes" id="UP001412239">
    <property type="component" value="Unassembled WGS sequence"/>
</dbReference>
<keyword evidence="11" id="KW-1185">Reference proteome</keyword>
<dbReference type="InterPro" id="IPR033917">
    <property type="entry name" value="ML_PG-PI_TP"/>
</dbReference>
<dbReference type="InterPro" id="IPR039670">
    <property type="entry name" value="NPC2-like"/>
</dbReference>
<dbReference type="GO" id="GO:0032934">
    <property type="term" value="F:sterol binding"/>
    <property type="evidence" value="ECO:0007669"/>
    <property type="project" value="InterPro"/>
</dbReference>
<comment type="similarity">
    <text evidence="2">Belongs to the NPC2 family.</text>
</comment>
<feature type="chain" id="PRO_5013127131" description="Phosphatidylglycerol/phosphatidylinositol transfer protein" evidence="8">
    <location>
        <begin position="19"/>
        <end position="171"/>
    </location>
</feature>
<evidence type="ECO:0000256" key="5">
    <source>
        <dbReference type="ARBA" id="ARBA00022448"/>
    </source>
</evidence>
<evidence type="ECO:0000256" key="1">
    <source>
        <dbReference type="ARBA" id="ARBA00002053"/>
    </source>
</evidence>
<evidence type="ECO:0000256" key="3">
    <source>
        <dbReference type="ARBA" id="ARBA00011245"/>
    </source>
</evidence>